<dbReference type="AlphaFoldDB" id="A0A4Z0PA60"/>
<comment type="caution">
    <text evidence="1">The sequence shown here is derived from an EMBL/GenBank/DDBJ whole genome shotgun (WGS) entry which is preliminary data.</text>
</comment>
<dbReference type="EMBL" id="SRLA01000002">
    <property type="protein sequence ID" value="TGE08788.1"/>
    <property type="molecule type" value="Genomic_DNA"/>
</dbReference>
<dbReference type="InterPro" id="IPR035959">
    <property type="entry name" value="RutC-like_sf"/>
</dbReference>
<dbReference type="InterPro" id="IPR006175">
    <property type="entry name" value="YjgF/YER057c/UK114"/>
</dbReference>
<dbReference type="PANTHER" id="PTHR43857">
    <property type="entry name" value="BLR7761 PROTEIN"/>
    <property type="match status" value="1"/>
</dbReference>
<dbReference type="PANTHER" id="PTHR43857:SF1">
    <property type="entry name" value="YJGH FAMILY PROTEIN"/>
    <property type="match status" value="1"/>
</dbReference>
<evidence type="ECO:0000313" key="2">
    <source>
        <dbReference type="Proteomes" id="UP000298337"/>
    </source>
</evidence>
<evidence type="ECO:0000313" key="1">
    <source>
        <dbReference type="EMBL" id="TGE08788.1"/>
    </source>
</evidence>
<organism evidence="1 2">
    <name type="scientific">Hymenobacter fodinae</name>
    <dbReference type="NCBI Taxonomy" id="2510796"/>
    <lineage>
        <taxon>Bacteria</taxon>
        <taxon>Pseudomonadati</taxon>
        <taxon>Bacteroidota</taxon>
        <taxon>Cytophagia</taxon>
        <taxon>Cytophagales</taxon>
        <taxon>Hymenobacteraceae</taxon>
        <taxon>Hymenobacter</taxon>
    </lineage>
</organism>
<reference evidence="1 2" key="1">
    <citation type="submission" date="2019-04" db="EMBL/GenBank/DDBJ databases">
        <authorList>
            <person name="Feng G."/>
            <person name="Zhang J."/>
            <person name="Zhu H."/>
        </authorList>
    </citation>
    <scope>NUCLEOTIDE SEQUENCE [LARGE SCALE GENOMIC DNA]</scope>
    <source>
        <strain evidence="1 2">92R-1</strain>
    </source>
</reference>
<dbReference type="SUPFAM" id="SSF55298">
    <property type="entry name" value="YjgF-like"/>
    <property type="match status" value="1"/>
</dbReference>
<proteinExistence type="predicted"/>
<keyword evidence="2" id="KW-1185">Reference proteome</keyword>
<dbReference type="Pfam" id="PF01042">
    <property type="entry name" value="Ribonuc_L-PSP"/>
    <property type="match status" value="1"/>
</dbReference>
<name>A0A4Z0PA60_9BACT</name>
<dbReference type="Gene3D" id="3.30.1330.40">
    <property type="entry name" value="RutC-like"/>
    <property type="match status" value="1"/>
</dbReference>
<protein>
    <submittedName>
        <fullName evidence="1">RidA family protein</fullName>
    </submittedName>
</protein>
<dbReference type="CDD" id="cd06154">
    <property type="entry name" value="YjgF_YER057c_UK114_like_6"/>
    <property type="match status" value="1"/>
</dbReference>
<dbReference type="RefSeq" id="WP_135434697.1">
    <property type="nucleotide sequence ID" value="NZ_SRLA01000002.1"/>
</dbReference>
<accession>A0A4Z0PA60</accession>
<sequence>MRQLVSSGAPWEPIVGYSRAVRVGNVVEVAGTTAQDGAIITGLDAYNQAKRVLEKIGLALREAGADFEHVVRTRIYLTDITSWEAVGRAHGEVFGSIRPASTMLEVKALIDPRLLVEIEATAIIPE</sequence>
<dbReference type="Proteomes" id="UP000298337">
    <property type="component" value="Unassembled WGS sequence"/>
</dbReference>
<dbReference type="OrthoDB" id="9799840at2"/>
<gene>
    <name evidence="1" type="ORF">EU556_13975</name>
</gene>